<keyword evidence="3" id="KW-1185">Reference proteome</keyword>
<evidence type="ECO:0000256" key="1">
    <source>
        <dbReference type="SAM" id="MobiDB-lite"/>
    </source>
</evidence>
<feature type="region of interest" description="Disordered" evidence="1">
    <location>
        <begin position="1"/>
        <end position="65"/>
    </location>
</feature>
<organism evidence="2 3">
    <name type="scientific">Senna tora</name>
    <dbReference type="NCBI Taxonomy" id="362788"/>
    <lineage>
        <taxon>Eukaryota</taxon>
        <taxon>Viridiplantae</taxon>
        <taxon>Streptophyta</taxon>
        <taxon>Embryophyta</taxon>
        <taxon>Tracheophyta</taxon>
        <taxon>Spermatophyta</taxon>
        <taxon>Magnoliopsida</taxon>
        <taxon>eudicotyledons</taxon>
        <taxon>Gunneridae</taxon>
        <taxon>Pentapetalae</taxon>
        <taxon>rosids</taxon>
        <taxon>fabids</taxon>
        <taxon>Fabales</taxon>
        <taxon>Fabaceae</taxon>
        <taxon>Caesalpinioideae</taxon>
        <taxon>Cassia clade</taxon>
        <taxon>Senna</taxon>
    </lineage>
</organism>
<accession>A0A834TQD0</accession>
<name>A0A834TQD0_9FABA</name>
<sequence>MTTPSPKRRLPKVHQSERPHLAQRGHFQRCIGPNDHTQPKEATSKGASVRMTTPSPKKHYQKIDA</sequence>
<protein>
    <submittedName>
        <fullName evidence="2">Uncharacterized protein</fullName>
    </submittedName>
</protein>
<evidence type="ECO:0000313" key="2">
    <source>
        <dbReference type="EMBL" id="KAF7825191.1"/>
    </source>
</evidence>
<gene>
    <name evidence="2" type="ORF">G2W53_016355</name>
</gene>
<comment type="caution">
    <text evidence="2">The sequence shown here is derived from an EMBL/GenBank/DDBJ whole genome shotgun (WGS) entry which is preliminary data.</text>
</comment>
<dbReference type="AlphaFoldDB" id="A0A834TQD0"/>
<proteinExistence type="predicted"/>
<feature type="compositionally biased region" description="Basic residues" evidence="1">
    <location>
        <begin position="56"/>
        <end position="65"/>
    </location>
</feature>
<evidence type="ECO:0000313" key="3">
    <source>
        <dbReference type="Proteomes" id="UP000634136"/>
    </source>
</evidence>
<feature type="compositionally biased region" description="Basic residues" evidence="1">
    <location>
        <begin position="1"/>
        <end position="12"/>
    </location>
</feature>
<reference evidence="2" key="1">
    <citation type="submission" date="2020-09" db="EMBL/GenBank/DDBJ databases">
        <title>Genome-Enabled Discovery of Anthraquinone Biosynthesis in Senna tora.</title>
        <authorList>
            <person name="Kang S.-H."/>
            <person name="Pandey R.P."/>
            <person name="Lee C.-M."/>
            <person name="Sim J.-S."/>
            <person name="Jeong J.-T."/>
            <person name="Choi B.-S."/>
            <person name="Jung M."/>
            <person name="Ginzburg D."/>
            <person name="Zhao K."/>
            <person name="Won S.Y."/>
            <person name="Oh T.-J."/>
            <person name="Yu Y."/>
            <person name="Kim N.-H."/>
            <person name="Lee O.R."/>
            <person name="Lee T.-H."/>
            <person name="Bashyal P."/>
            <person name="Kim T.-S."/>
            <person name="Lee W.-H."/>
            <person name="Kawkins C."/>
            <person name="Kim C.-K."/>
            <person name="Kim J.S."/>
            <person name="Ahn B.O."/>
            <person name="Rhee S.Y."/>
            <person name="Sohng J.K."/>
        </authorList>
    </citation>
    <scope>NUCLEOTIDE SEQUENCE</scope>
    <source>
        <tissue evidence="2">Leaf</tissue>
    </source>
</reference>
<dbReference type="Proteomes" id="UP000634136">
    <property type="component" value="Unassembled WGS sequence"/>
</dbReference>
<dbReference type="EMBL" id="JAAIUW010000006">
    <property type="protein sequence ID" value="KAF7825191.1"/>
    <property type="molecule type" value="Genomic_DNA"/>
</dbReference>